<protein>
    <submittedName>
        <fullName evidence="1">RRM domain-containing protein</fullName>
    </submittedName>
</protein>
<accession>A0A183KNA6</accession>
<dbReference type="AlphaFoldDB" id="A0A183KNA6"/>
<sequence length="78" mass="8834">MKYLPLTCSDRLLDVFNIVFVTEFLRHSSIEVLDLDDDGNCGVLFFTTPNIEFATLFLTGTFCSTDNEPFSDMGRPET</sequence>
<evidence type="ECO:0000313" key="1">
    <source>
        <dbReference type="WBParaSite" id="SCUD_0001653601-mRNA-1"/>
    </source>
</evidence>
<proteinExistence type="predicted"/>
<reference evidence="1" key="1">
    <citation type="submission" date="2016-06" db="UniProtKB">
        <authorList>
            <consortium name="WormBaseParasite"/>
        </authorList>
    </citation>
    <scope>IDENTIFICATION</scope>
</reference>
<name>A0A183KNA6_9TREM</name>
<dbReference type="WBParaSite" id="SCUD_0001653601-mRNA-1">
    <property type="protein sequence ID" value="SCUD_0001653601-mRNA-1"/>
    <property type="gene ID" value="SCUD_0001653601"/>
</dbReference>
<organism evidence="1">
    <name type="scientific">Schistosoma curassoni</name>
    <dbReference type="NCBI Taxonomy" id="6186"/>
    <lineage>
        <taxon>Eukaryota</taxon>
        <taxon>Metazoa</taxon>
        <taxon>Spiralia</taxon>
        <taxon>Lophotrochozoa</taxon>
        <taxon>Platyhelminthes</taxon>
        <taxon>Trematoda</taxon>
        <taxon>Digenea</taxon>
        <taxon>Strigeidida</taxon>
        <taxon>Schistosomatoidea</taxon>
        <taxon>Schistosomatidae</taxon>
        <taxon>Schistosoma</taxon>
    </lineage>
</organism>